<evidence type="ECO:0000256" key="3">
    <source>
        <dbReference type="ARBA" id="ARBA00023163"/>
    </source>
</evidence>
<dbReference type="InterPro" id="IPR036388">
    <property type="entry name" value="WH-like_DNA-bd_sf"/>
</dbReference>
<protein>
    <submittedName>
        <fullName evidence="5">Transcriptional regulator, Crp/Fnr family</fullName>
    </submittedName>
</protein>
<name>A0A3B0ZNH7_9ZZZZ</name>
<dbReference type="EMBL" id="UOFR01000003">
    <property type="protein sequence ID" value="VAW90710.1"/>
    <property type="molecule type" value="Genomic_DNA"/>
</dbReference>
<dbReference type="PANTHER" id="PTHR24567">
    <property type="entry name" value="CRP FAMILY TRANSCRIPTIONAL REGULATORY PROTEIN"/>
    <property type="match status" value="1"/>
</dbReference>
<dbReference type="InterPro" id="IPR012318">
    <property type="entry name" value="HTH_CRP"/>
</dbReference>
<dbReference type="AlphaFoldDB" id="A0A3B0ZNH7"/>
<dbReference type="InterPro" id="IPR018490">
    <property type="entry name" value="cNMP-bd_dom_sf"/>
</dbReference>
<sequence length="226" mass="26398">MNTVELYSNLSHQYPDVLNFQEPLWFDILKYSHTQNIPEHTCLFRETEQRSNFMWLLEGTVRVLKHSPSGREITLYRVNPGELCVLSIQSLMGDHKVPASAVAETDLVGLVMNKLEFDHAFDESKDFSRYLLRYISQRLGDVMQLISEVTFQRLELRLACLLWKLFTNEASNSVVITHEKLAHELGTTREMVSRLLKEFEVKQCIKLARGKIHLISKDMLEWFTHI</sequence>
<dbReference type="CDD" id="cd00038">
    <property type="entry name" value="CAP_ED"/>
    <property type="match status" value="1"/>
</dbReference>
<dbReference type="InterPro" id="IPR000595">
    <property type="entry name" value="cNMP-bd_dom"/>
</dbReference>
<evidence type="ECO:0000256" key="2">
    <source>
        <dbReference type="ARBA" id="ARBA00023125"/>
    </source>
</evidence>
<evidence type="ECO:0000313" key="5">
    <source>
        <dbReference type="EMBL" id="VAW90710.1"/>
    </source>
</evidence>
<evidence type="ECO:0000256" key="1">
    <source>
        <dbReference type="ARBA" id="ARBA00023015"/>
    </source>
</evidence>
<dbReference type="SMART" id="SM00419">
    <property type="entry name" value="HTH_CRP"/>
    <property type="match status" value="1"/>
</dbReference>
<keyword evidence="3" id="KW-0804">Transcription</keyword>
<dbReference type="SUPFAM" id="SSF51206">
    <property type="entry name" value="cAMP-binding domain-like"/>
    <property type="match status" value="1"/>
</dbReference>
<dbReference type="PANTHER" id="PTHR24567:SF74">
    <property type="entry name" value="HTH-TYPE TRANSCRIPTIONAL REGULATOR ARCR"/>
    <property type="match status" value="1"/>
</dbReference>
<evidence type="ECO:0000259" key="4">
    <source>
        <dbReference type="PROSITE" id="PS51063"/>
    </source>
</evidence>
<gene>
    <name evidence="5" type="ORF">MNBD_GAMMA21-1790</name>
</gene>
<dbReference type="GO" id="GO:0005829">
    <property type="term" value="C:cytosol"/>
    <property type="evidence" value="ECO:0007669"/>
    <property type="project" value="TreeGrafter"/>
</dbReference>
<dbReference type="SUPFAM" id="SSF46785">
    <property type="entry name" value="Winged helix' DNA-binding domain"/>
    <property type="match status" value="1"/>
</dbReference>
<dbReference type="Gene3D" id="1.10.10.10">
    <property type="entry name" value="Winged helix-like DNA-binding domain superfamily/Winged helix DNA-binding domain"/>
    <property type="match status" value="1"/>
</dbReference>
<dbReference type="GO" id="GO:0003700">
    <property type="term" value="F:DNA-binding transcription factor activity"/>
    <property type="evidence" value="ECO:0007669"/>
    <property type="project" value="TreeGrafter"/>
</dbReference>
<keyword evidence="1" id="KW-0805">Transcription regulation</keyword>
<dbReference type="GO" id="GO:0003677">
    <property type="term" value="F:DNA binding"/>
    <property type="evidence" value="ECO:0007669"/>
    <property type="project" value="UniProtKB-KW"/>
</dbReference>
<dbReference type="InterPro" id="IPR014710">
    <property type="entry name" value="RmlC-like_jellyroll"/>
</dbReference>
<dbReference type="InterPro" id="IPR036390">
    <property type="entry name" value="WH_DNA-bd_sf"/>
</dbReference>
<reference evidence="5" key="1">
    <citation type="submission" date="2018-06" db="EMBL/GenBank/DDBJ databases">
        <authorList>
            <person name="Zhirakovskaya E."/>
        </authorList>
    </citation>
    <scope>NUCLEOTIDE SEQUENCE</scope>
</reference>
<dbReference type="Pfam" id="PF00027">
    <property type="entry name" value="cNMP_binding"/>
    <property type="match status" value="1"/>
</dbReference>
<dbReference type="InterPro" id="IPR050397">
    <property type="entry name" value="Env_Response_Regulators"/>
</dbReference>
<accession>A0A3B0ZNH7</accession>
<dbReference type="PROSITE" id="PS51063">
    <property type="entry name" value="HTH_CRP_2"/>
    <property type="match status" value="1"/>
</dbReference>
<proteinExistence type="predicted"/>
<keyword evidence="2" id="KW-0238">DNA-binding</keyword>
<feature type="domain" description="HTH crp-type" evidence="4">
    <location>
        <begin position="152"/>
        <end position="218"/>
    </location>
</feature>
<dbReference type="Pfam" id="PF13545">
    <property type="entry name" value="HTH_Crp_2"/>
    <property type="match status" value="1"/>
</dbReference>
<organism evidence="5">
    <name type="scientific">hydrothermal vent metagenome</name>
    <dbReference type="NCBI Taxonomy" id="652676"/>
    <lineage>
        <taxon>unclassified sequences</taxon>
        <taxon>metagenomes</taxon>
        <taxon>ecological metagenomes</taxon>
    </lineage>
</organism>
<dbReference type="Gene3D" id="2.60.120.10">
    <property type="entry name" value="Jelly Rolls"/>
    <property type="match status" value="1"/>
</dbReference>